<dbReference type="Gramene" id="RZC47900">
    <property type="protein sequence ID" value="RZC47900"/>
    <property type="gene ID" value="C5167_040859"/>
</dbReference>
<gene>
    <name evidence="2" type="ORF">C5167_040859</name>
</gene>
<dbReference type="EMBL" id="CM010715">
    <property type="protein sequence ID" value="RZC47900.1"/>
    <property type="molecule type" value="Genomic_DNA"/>
</dbReference>
<organism evidence="2 3">
    <name type="scientific">Papaver somniferum</name>
    <name type="common">Opium poppy</name>
    <dbReference type="NCBI Taxonomy" id="3469"/>
    <lineage>
        <taxon>Eukaryota</taxon>
        <taxon>Viridiplantae</taxon>
        <taxon>Streptophyta</taxon>
        <taxon>Embryophyta</taxon>
        <taxon>Tracheophyta</taxon>
        <taxon>Spermatophyta</taxon>
        <taxon>Magnoliopsida</taxon>
        <taxon>Ranunculales</taxon>
        <taxon>Papaveraceae</taxon>
        <taxon>Papaveroideae</taxon>
        <taxon>Papaver</taxon>
    </lineage>
</organism>
<evidence type="ECO:0000256" key="1">
    <source>
        <dbReference type="SAM" id="MobiDB-lite"/>
    </source>
</evidence>
<accession>A0A4Y7IJI9</accession>
<name>A0A4Y7IJI9_PAPSO</name>
<reference evidence="2 3" key="1">
    <citation type="journal article" date="2018" name="Science">
        <title>The opium poppy genome and morphinan production.</title>
        <authorList>
            <person name="Guo L."/>
            <person name="Winzer T."/>
            <person name="Yang X."/>
            <person name="Li Y."/>
            <person name="Ning Z."/>
            <person name="He Z."/>
            <person name="Teodor R."/>
            <person name="Lu Y."/>
            <person name="Bowser T.A."/>
            <person name="Graham I.A."/>
            <person name="Ye K."/>
        </authorList>
    </citation>
    <scope>NUCLEOTIDE SEQUENCE [LARGE SCALE GENOMIC DNA]</scope>
    <source>
        <strain evidence="3">cv. HN1</strain>
        <tissue evidence="2">Leaves</tissue>
    </source>
</reference>
<dbReference type="InterPro" id="IPR038951">
    <property type="entry name" value="OEP37-like"/>
</dbReference>
<dbReference type="OrthoDB" id="2011802at2759"/>
<dbReference type="AlphaFoldDB" id="A0A4Y7IJI9"/>
<dbReference type="STRING" id="3469.A0A4Y7IJI9"/>
<keyword evidence="3" id="KW-1185">Reference proteome</keyword>
<proteinExistence type="predicted"/>
<evidence type="ECO:0000313" key="3">
    <source>
        <dbReference type="Proteomes" id="UP000316621"/>
    </source>
</evidence>
<dbReference type="PANTHER" id="PTHR35484:SF2">
    <property type="entry name" value="OUTER ENVELOPE PORE PROTEIN 37, CHLOROPLASTIC"/>
    <property type="match status" value="1"/>
</dbReference>
<evidence type="ECO:0000313" key="2">
    <source>
        <dbReference type="EMBL" id="RZC47900.1"/>
    </source>
</evidence>
<sequence>MVDSTPTTTTPNPPQTTITIPSSPSPVVVVDSKTPKCSITNSSFSFPRPAIRVTSEFDSDSLSFFNKVSCKVFDNLAKFKLSFSNSKNGEISDPQIGFVSKYLSLQYDVEEKNAFVKSNFNVGEKLSFRASQDVKAQQGEVAMVASLPDPSYKLELSSAVPSVGLPRATFRFPAGEVSLEEREEEAEELKKVLSVSGIVKGQFLNGICTAQYQDDDVNLRYSYKDEQVSFIPRISLPSNAVAFAFKRRFSPSDKLSYLYNFDSSEWSAVYKHTVGKDLKLKAGYDSAVRLGWASVWVGDEEGTAKTAPMKMKMQFMLQVPQDDIKSTALIFRVKKRWDI</sequence>
<dbReference type="PANTHER" id="PTHR35484">
    <property type="entry name" value="OUTER ENVELOPE PORE PROTEIN 37, CHLOROPLASTIC"/>
    <property type="match status" value="1"/>
</dbReference>
<evidence type="ECO:0008006" key="4">
    <source>
        <dbReference type="Google" id="ProtNLM"/>
    </source>
</evidence>
<dbReference type="GO" id="GO:0006812">
    <property type="term" value="P:monoatomic cation transport"/>
    <property type="evidence" value="ECO:0007669"/>
    <property type="project" value="EnsemblPlants"/>
</dbReference>
<feature type="region of interest" description="Disordered" evidence="1">
    <location>
        <begin position="1"/>
        <end position="24"/>
    </location>
</feature>
<dbReference type="GO" id="GO:0009707">
    <property type="term" value="C:chloroplast outer membrane"/>
    <property type="evidence" value="ECO:0007669"/>
    <property type="project" value="EnsemblPlants"/>
</dbReference>
<dbReference type="Proteomes" id="UP000316621">
    <property type="component" value="Chromosome 1"/>
</dbReference>
<dbReference type="OMA" id="FRIKKRW"/>
<protein>
    <recommendedName>
        <fullName evidence="4">Outer envelope pore protein 37, chloroplastic</fullName>
    </recommendedName>
</protein>
<dbReference type="GO" id="GO:0009706">
    <property type="term" value="C:chloroplast inner membrane"/>
    <property type="evidence" value="ECO:0007669"/>
    <property type="project" value="EnsemblPlants"/>
</dbReference>
<dbReference type="GO" id="GO:0005216">
    <property type="term" value="F:monoatomic ion channel activity"/>
    <property type="evidence" value="ECO:0007669"/>
    <property type="project" value="EnsemblPlants"/>
</dbReference>